<evidence type="ECO:0000313" key="1">
    <source>
        <dbReference type="EMBL" id="KAK1001316.1"/>
    </source>
</evidence>
<evidence type="ECO:0000313" key="2">
    <source>
        <dbReference type="Proteomes" id="UP001175353"/>
    </source>
</evidence>
<dbReference type="Gene3D" id="3.40.50.300">
    <property type="entry name" value="P-loop containing nucleotide triphosphate hydrolases"/>
    <property type="match status" value="1"/>
</dbReference>
<comment type="caution">
    <text evidence="1">The sequence shown here is derived from an EMBL/GenBank/DDBJ whole genome shotgun (WGS) entry which is preliminary data.</text>
</comment>
<reference evidence="1" key="1">
    <citation type="submission" date="2023-06" db="EMBL/GenBank/DDBJ databases">
        <title>Black Yeasts Isolated from many extreme environments.</title>
        <authorList>
            <person name="Coleine C."/>
            <person name="Stajich J.E."/>
            <person name="Selbmann L."/>
        </authorList>
    </citation>
    <scope>NUCLEOTIDE SEQUENCE</scope>
    <source>
        <strain evidence="1">CCFEE 5200</strain>
    </source>
</reference>
<gene>
    <name evidence="1" type="ORF">LTR91_005368</name>
</gene>
<organism evidence="1 2">
    <name type="scientific">Friedmanniomyces endolithicus</name>
    <dbReference type="NCBI Taxonomy" id="329885"/>
    <lineage>
        <taxon>Eukaryota</taxon>
        <taxon>Fungi</taxon>
        <taxon>Dikarya</taxon>
        <taxon>Ascomycota</taxon>
        <taxon>Pezizomycotina</taxon>
        <taxon>Dothideomycetes</taxon>
        <taxon>Dothideomycetidae</taxon>
        <taxon>Mycosphaerellales</taxon>
        <taxon>Teratosphaeriaceae</taxon>
        <taxon>Friedmanniomyces</taxon>
    </lineage>
</organism>
<dbReference type="EMBL" id="JAUJLE010000034">
    <property type="protein sequence ID" value="KAK1001316.1"/>
    <property type="molecule type" value="Genomic_DNA"/>
</dbReference>
<name>A0AAN6QXW9_9PEZI</name>
<dbReference type="InterPro" id="IPR030547">
    <property type="entry name" value="XRCC2"/>
</dbReference>
<dbReference type="PANTHER" id="PTHR46644">
    <property type="entry name" value="DNA REPAIR PROTEIN XRCC2"/>
    <property type="match status" value="1"/>
</dbReference>
<dbReference type="CDD" id="cd19490">
    <property type="entry name" value="XRCC2"/>
    <property type="match status" value="1"/>
</dbReference>
<protein>
    <recommendedName>
        <fullName evidence="3">DNA recombination and repair protein Rad51-like C-terminal domain-containing protein</fullName>
    </recommendedName>
</protein>
<sequence length="370" mass="40203">MAEDLGKKLLAEVEEVGLDEIFQILRLPSEPSSKSWFNLPQLDRLVNEINQESTSISSKITKPTQPVVELTSTSPGSGKTHILYHLTALAVLPSDLGSKESCVIILDTDGTLSIPRLAQQLLLLIQEESTTDQETDDILLSSLKHIHIFRPQSLASTIATLTNLPTYLFEPSRHYSLDRAVSFIALASASAYYWQTKASEENAALFASVASPSSKPSNSQLPSYAQLTAALRSTSLAFHCPIVLTSHHPAGPNNFSTATTHDYSSWANPSHALRPSLPAPLSSLPTLRLLLTRLPVRRFPAGIRFEEAAREAVDRQAAVDSGKYSCVVNESGVDERVLRRLQRLGEGGMGFGFRIGGEGLRVDGDGNESS</sequence>
<dbReference type="PANTHER" id="PTHR46644:SF2">
    <property type="entry name" value="DNA REPAIR PROTEIN XRCC2"/>
    <property type="match status" value="1"/>
</dbReference>
<dbReference type="GO" id="GO:0005657">
    <property type="term" value="C:replication fork"/>
    <property type="evidence" value="ECO:0007669"/>
    <property type="project" value="InterPro"/>
</dbReference>
<dbReference type="GO" id="GO:0042148">
    <property type="term" value="P:DNA strand invasion"/>
    <property type="evidence" value="ECO:0007669"/>
    <property type="project" value="TreeGrafter"/>
</dbReference>
<dbReference type="GO" id="GO:0000724">
    <property type="term" value="P:double-strand break repair via homologous recombination"/>
    <property type="evidence" value="ECO:0007669"/>
    <property type="project" value="InterPro"/>
</dbReference>
<dbReference type="InterPro" id="IPR027417">
    <property type="entry name" value="P-loop_NTPase"/>
</dbReference>
<dbReference type="SUPFAM" id="SSF52540">
    <property type="entry name" value="P-loop containing nucleoside triphosphate hydrolases"/>
    <property type="match status" value="1"/>
</dbReference>
<dbReference type="GO" id="GO:0033063">
    <property type="term" value="C:Rad51B-Rad51C-Rad51D-XRCC2 complex"/>
    <property type="evidence" value="ECO:0007669"/>
    <property type="project" value="InterPro"/>
</dbReference>
<accession>A0AAN6QXW9</accession>
<evidence type="ECO:0008006" key="3">
    <source>
        <dbReference type="Google" id="ProtNLM"/>
    </source>
</evidence>
<keyword evidence="2" id="KW-1185">Reference proteome</keyword>
<proteinExistence type="predicted"/>
<dbReference type="Proteomes" id="UP001175353">
    <property type="component" value="Unassembled WGS sequence"/>
</dbReference>
<dbReference type="GO" id="GO:0005815">
    <property type="term" value="C:microtubule organizing center"/>
    <property type="evidence" value="ECO:0007669"/>
    <property type="project" value="TreeGrafter"/>
</dbReference>
<dbReference type="GO" id="GO:0000400">
    <property type="term" value="F:four-way junction DNA binding"/>
    <property type="evidence" value="ECO:0007669"/>
    <property type="project" value="TreeGrafter"/>
</dbReference>
<dbReference type="AlphaFoldDB" id="A0AAN6QXW9"/>